<reference evidence="8 9" key="1">
    <citation type="submission" date="2024-09" db="EMBL/GenBank/DDBJ databases">
        <title>Chromosome-scale assembly of Riccia sorocarpa.</title>
        <authorList>
            <person name="Paukszto L."/>
        </authorList>
    </citation>
    <scope>NUCLEOTIDE SEQUENCE [LARGE SCALE GENOMIC DNA]</scope>
    <source>
        <strain evidence="8">LP-2024</strain>
        <tissue evidence="8">Aerial parts of the thallus</tissue>
    </source>
</reference>
<evidence type="ECO:0000256" key="1">
    <source>
        <dbReference type="ARBA" id="ARBA00022679"/>
    </source>
</evidence>
<dbReference type="GO" id="GO:0016787">
    <property type="term" value="F:hydrolase activity"/>
    <property type="evidence" value="ECO:0007669"/>
    <property type="project" value="UniProtKB-KW"/>
</dbReference>
<evidence type="ECO:0000313" key="9">
    <source>
        <dbReference type="Proteomes" id="UP001633002"/>
    </source>
</evidence>
<evidence type="ECO:0000256" key="4">
    <source>
        <dbReference type="ARBA" id="ARBA00022759"/>
    </source>
</evidence>
<evidence type="ECO:0000313" key="8">
    <source>
        <dbReference type="EMBL" id="KAL3693228.1"/>
    </source>
</evidence>
<name>A0ABD3HNN9_9MARC</name>
<dbReference type="AlphaFoldDB" id="A0ABD3HNN9"/>
<keyword evidence="2" id="KW-0548">Nucleotidyltransferase</keyword>
<proteinExistence type="predicted"/>
<dbReference type="Pfam" id="PF17917">
    <property type="entry name" value="RT_RNaseH"/>
    <property type="match status" value="1"/>
</dbReference>
<dbReference type="InterPro" id="IPR001584">
    <property type="entry name" value="Integrase_cat-core"/>
</dbReference>
<dbReference type="InterPro" id="IPR050951">
    <property type="entry name" value="Retrovirus_Pol_polyprotein"/>
</dbReference>
<dbReference type="InterPro" id="IPR041373">
    <property type="entry name" value="RT_RNaseH"/>
</dbReference>
<dbReference type="InterPro" id="IPR012337">
    <property type="entry name" value="RNaseH-like_sf"/>
</dbReference>
<dbReference type="Proteomes" id="UP001633002">
    <property type="component" value="Unassembled WGS sequence"/>
</dbReference>
<keyword evidence="3" id="KW-0540">Nuclease</keyword>
<keyword evidence="1" id="KW-0808">Transferase</keyword>
<comment type="caution">
    <text evidence="8">The sequence shown here is derived from an EMBL/GenBank/DDBJ whole genome shotgun (WGS) entry which is preliminary data.</text>
</comment>
<evidence type="ECO:0000256" key="2">
    <source>
        <dbReference type="ARBA" id="ARBA00022695"/>
    </source>
</evidence>
<dbReference type="GO" id="GO:0004519">
    <property type="term" value="F:endonuclease activity"/>
    <property type="evidence" value="ECO:0007669"/>
    <property type="project" value="UniProtKB-KW"/>
</dbReference>
<dbReference type="SUPFAM" id="SSF53098">
    <property type="entry name" value="Ribonuclease H-like"/>
    <property type="match status" value="1"/>
</dbReference>
<evidence type="ECO:0000256" key="6">
    <source>
        <dbReference type="ARBA" id="ARBA00022918"/>
    </source>
</evidence>
<dbReference type="PANTHER" id="PTHR37984:SF5">
    <property type="entry name" value="PROTEIN NYNRIN-LIKE"/>
    <property type="match status" value="1"/>
</dbReference>
<dbReference type="Gene3D" id="3.30.420.10">
    <property type="entry name" value="Ribonuclease H-like superfamily/Ribonuclease H"/>
    <property type="match status" value="1"/>
</dbReference>
<evidence type="ECO:0000259" key="7">
    <source>
        <dbReference type="PROSITE" id="PS50994"/>
    </source>
</evidence>
<feature type="domain" description="Integrase catalytic" evidence="7">
    <location>
        <begin position="197"/>
        <end position="358"/>
    </location>
</feature>
<dbReference type="PANTHER" id="PTHR37984">
    <property type="entry name" value="PROTEIN CBG26694"/>
    <property type="match status" value="1"/>
</dbReference>
<evidence type="ECO:0000256" key="5">
    <source>
        <dbReference type="ARBA" id="ARBA00022801"/>
    </source>
</evidence>
<gene>
    <name evidence="8" type="ORF">R1sor_006879</name>
</gene>
<keyword evidence="9" id="KW-1185">Reference proteome</keyword>
<protein>
    <recommendedName>
        <fullName evidence="7">Integrase catalytic domain-containing protein</fullName>
    </recommendedName>
</protein>
<accession>A0ABD3HNN9</accession>
<organism evidence="8 9">
    <name type="scientific">Riccia sorocarpa</name>
    <dbReference type="NCBI Taxonomy" id="122646"/>
    <lineage>
        <taxon>Eukaryota</taxon>
        <taxon>Viridiplantae</taxon>
        <taxon>Streptophyta</taxon>
        <taxon>Embryophyta</taxon>
        <taxon>Marchantiophyta</taxon>
        <taxon>Marchantiopsida</taxon>
        <taxon>Marchantiidae</taxon>
        <taxon>Marchantiales</taxon>
        <taxon>Ricciaceae</taxon>
        <taxon>Riccia</taxon>
    </lineage>
</organism>
<dbReference type="InterPro" id="IPR036397">
    <property type="entry name" value="RNaseH_sf"/>
</dbReference>
<dbReference type="GO" id="GO:0003964">
    <property type="term" value="F:RNA-directed DNA polymerase activity"/>
    <property type="evidence" value="ECO:0007669"/>
    <property type="project" value="UniProtKB-KW"/>
</dbReference>
<keyword evidence="5" id="KW-0378">Hydrolase</keyword>
<dbReference type="InterPro" id="IPR043502">
    <property type="entry name" value="DNA/RNA_pol_sf"/>
</dbReference>
<dbReference type="EMBL" id="JBJQOH010000003">
    <property type="protein sequence ID" value="KAL3693228.1"/>
    <property type="molecule type" value="Genomic_DNA"/>
</dbReference>
<keyword evidence="6" id="KW-0695">RNA-directed DNA polymerase</keyword>
<sequence>MIQAERNYSTTEREGLAVVFSLKKFRHYLLGGKFTIVTDHKALKYIFTQLNVEGRMVRWKILMSEYDFTICDRPCKKHANADLLSRAYEDMGDEPVDETFPDEDLMVLTAETEVPMEYQEIWNLLQDGTYPEGMRSREKQALLRRSKMYKIEALKILEVGYHWNDIFKDCLDYCKTCDVCQSFATKSNVPTPLRSVPPLGPFEKWGIDCVGPLNRTLRNHKYIVVATDYLTKWVETRPLAAIGEVDVGRCLYELVITRFGCPLEFVSGRGGEFVGGMITAMCEHFSITQRITTSYTPRSNGLVEMTNFTLCQLLAKDADMEGARHNWDKRLHGILWEYRTTPKTSTGFSPFMMVYGVESKLPIQFDLVTFQTLHHRKKHVEGRIAERERGDELMALQEDQEVAAQRILGAQARQKKYYDKKITKELKRFKEANGSCCGMRFDTSVHKRSFFLGTLVRISSPKYEGMTHMI</sequence>
<dbReference type="CDD" id="cd09274">
    <property type="entry name" value="RNase_HI_RT_Ty3"/>
    <property type="match status" value="1"/>
</dbReference>
<dbReference type="PROSITE" id="PS50994">
    <property type="entry name" value="INTEGRASE"/>
    <property type="match status" value="1"/>
</dbReference>
<keyword evidence="4" id="KW-0255">Endonuclease</keyword>
<evidence type="ECO:0000256" key="3">
    <source>
        <dbReference type="ARBA" id="ARBA00022722"/>
    </source>
</evidence>
<dbReference type="SUPFAM" id="SSF56672">
    <property type="entry name" value="DNA/RNA polymerases"/>
    <property type="match status" value="1"/>
</dbReference>